<feature type="transmembrane region" description="Helical" evidence="8">
    <location>
        <begin position="289"/>
        <end position="310"/>
    </location>
</feature>
<gene>
    <name evidence="10" type="ORF">TEA_000664</name>
</gene>
<proteinExistence type="predicted"/>
<feature type="transmembrane region" description="Helical" evidence="8">
    <location>
        <begin position="76"/>
        <end position="96"/>
    </location>
</feature>
<evidence type="ECO:0000256" key="1">
    <source>
        <dbReference type="ARBA" id="ARBA00004370"/>
    </source>
</evidence>
<keyword evidence="4" id="KW-0029">Amino-acid transport</keyword>
<evidence type="ECO:0000313" key="11">
    <source>
        <dbReference type="Proteomes" id="UP000306102"/>
    </source>
</evidence>
<comment type="subcellular location">
    <subcellularLocation>
        <location evidence="1">Membrane</location>
    </subcellularLocation>
</comment>
<keyword evidence="5 8" id="KW-1133">Transmembrane helix</keyword>
<feature type="compositionally biased region" description="Low complexity" evidence="7">
    <location>
        <begin position="22"/>
        <end position="37"/>
    </location>
</feature>
<evidence type="ECO:0000256" key="3">
    <source>
        <dbReference type="ARBA" id="ARBA00022692"/>
    </source>
</evidence>
<evidence type="ECO:0000313" key="10">
    <source>
        <dbReference type="EMBL" id="THG01073.1"/>
    </source>
</evidence>
<reference evidence="10 11" key="1">
    <citation type="journal article" date="2018" name="Proc. Natl. Acad. Sci. U.S.A.">
        <title>Draft genome sequence of Camellia sinensis var. sinensis provides insights into the evolution of the tea genome and tea quality.</title>
        <authorList>
            <person name="Wei C."/>
            <person name="Yang H."/>
            <person name="Wang S."/>
            <person name="Zhao J."/>
            <person name="Liu C."/>
            <person name="Gao L."/>
            <person name="Xia E."/>
            <person name="Lu Y."/>
            <person name="Tai Y."/>
            <person name="She G."/>
            <person name="Sun J."/>
            <person name="Cao H."/>
            <person name="Tong W."/>
            <person name="Gao Q."/>
            <person name="Li Y."/>
            <person name="Deng W."/>
            <person name="Jiang X."/>
            <person name="Wang W."/>
            <person name="Chen Q."/>
            <person name="Zhang S."/>
            <person name="Li H."/>
            <person name="Wu J."/>
            <person name="Wang P."/>
            <person name="Li P."/>
            <person name="Shi C."/>
            <person name="Zheng F."/>
            <person name="Jian J."/>
            <person name="Huang B."/>
            <person name="Shan D."/>
            <person name="Shi M."/>
            <person name="Fang C."/>
            <person name="Yue Y."/>
            <person name="Li F."/>
            <person name="Li D."/>
            <person name="Wei S."/>
            <person name="Han B."/>
            <person name="Jiang C."/>
            <person name="Yin Y."/>
            <person name="Xia T."/>
            <person name="Zhang Z."/>
            <person name="Bennetzen J.L."/>
            <person name="Zhao S."/>
            <person name="Wan X."/>
        </authorList>
    </citation>
    <scope>NUCLEOTIDE SEQUENCE [LARGE SCALE GENOMIC DNA]</scope>
    <source>
        <strain evidence="11">cv. Shuchazao</strain>
        <tissue evidence="10">Leaf</tissue>
    </source>
</reference>
<protein>
    <recommendedName>
        <fullName evidence="9">Amino acid transporter transmembrane domain-containing protein</fullName>
    </recommendedName>
</protein>
<keyword evidence="3 8" id="KW-0812">Transmembrane</keyword>
<dbReference type="InterPro" id="IPR013057">
    <property type="entry name" value="AA_transpt_TM"/>
</dbReference>
<dbReference type="STRING" id="542762.A0A4S4DEI2"/>
<evidence type="ECO:0000256" key="6">
    <source>
        <dbReference type="ARBA" id="ARBA00023136"/>
    </source>
</evidence>
<feature type="transmembrane region" description="Helical" evidence="8">
    <location>
        <begin position="174"/>
        <end position="193"/>
    </location>
</feature>
<evidence type="ECO:0000259" key="9">
    <source>
        <dbReference type="Pfam" id="PF01490"/>
    </source>
</evidence>
<keyword evidence="2" id="KW-0813">Transport</keyword>
<feature type="transmembrane region" description="Helical" evidence="8">
    <location>
        <begin position="205"/>
        <end position="227"/>
    </location>
</feature>
<feature type="transmembrane region" description="Helical" evidence="8">
    <location>
        <begin position="399"/>
        <end position="419"/>
    </location>
</feature>
<evidence type="ECO:0000256" key="7">
    <source>
        <dbReference type="SAM" id="MobiDB-lite"/>
    </source>
</evidence>
<feature type="region of interest" description="Disordered" evidence="7">
    <location>
        <begin position="1"/>
        <end position="37"/>
    </location>
</feature>
<keyword evidence="6 8" id="KW-0472">Membrane</keyword>
<evidence type="ECO:0000256" key="2">
    <source>
        <dbReference type="ARBA" id="ARBA00022448"/>
    </source>
</evidence>
<evidence type="ECO:0000256" key="8">
    <source>
        <dbReference type="SAM" id="Phobius"/>
    </source>
</evidence>
<evidence type="ECO:0000256" key="5">
    <source>
        <dbReference type="ARBA" id="ARBA00022989"/>
    </source>
</evidence>
<name>A0A4S4DEI2_CAMSN</name>
<accession>A0A4S4DEI2</accession>
<comment type="caution">
    <text evidence="10">The sequence shown here is derived from an EMBL/GenBank/DDBJ whole genome shotgun (WGS) entry which is preliminary data.</text>
</comment>
<dbReference type="GO" id="GO:0006865">
    <property type="term" value="P:amino acid transport"/>
    <property type="evidence" value="ECO:0007669"/>
    <property type="project" value="UniProtKB-KW"/>
</dbReference>
<dbReference type="GO" id="GO:0016020">
    <property type="term" value="C:membrane"/>
    <property type="evidence" value="ECO:0007669"/>
    <property type="project" value="UniProtKB-SubCell"/>
</dbReference>
<dbReference type="Pfam" id="PF01490">
    <property type="entry name" value="Aa_trans"/>
    <property type="match status" value="1"/>
</dbReference>
<dbReference type="AlphaFoldDB" id="A0A4S4DEI2"/>
<dbReference type="Proteomes" id="UP000306102">
    <property type="component" value="Unassembled WGS sequence"/>
</dbReference>
<evidence type="ECO:0000256" key="4">
    <source>
        <dbReference type="ARBA" id="ARBA00022970"/>
    </source>
</evidence>
<sequence length="468" mass="50892">MGLGGDGDGDGEGDGVDKTHLLHSTLPSSSSSSIEPLKPSLMRTGNLWTAFAHIITALVGSGVLSLAWSIAQLGWIAGPLSMLFFASIALISAFLVTNCYKSPDSDYGPTRNRSFLEAVQMILGKRSASLCSILIRLSMFKGGIVYTITSGISMRAIQKSNCYHKEGREAACEYGTTSYMLLFGIIQIVMCQIPDFHNMGWLSTVATIMSFCYAIIGSALGLAKLIGNGYIKGDIVGVSTSTATQKVLLVSQALGDIAFAYPFSVILLEIQDTLKSPPSEKVTMKKASVTATCITTIFYICCGGFGYAAFGNSAPGNLLTGFGFYEPYWLIDFANLYSQPVFAIVERWAAEKYPNSGFVNNNYILKIPLLPAFRSNLFRLCFRTTYVASTTSVAIIFPYFNQVLGVAGTLTAWPLDIYFPVEMYITQKNVGRWTRKWIVLRVYSIIYLLVTTFALIGSVGGLISAKFS</sequence>
<feature type="transmembrane region" description="Helical" evidence="8">
    <location>
        <begin position="133"/>
        <end position="154"/>
    </location>
</feature>
<dbReference type="EMBL" id="SDRB02011511">
    <property type="protein sequence ID" value="THG01073.1"/>
    <property type="molecule type" value="Genomic_DNA"/>
</dbReference>
<dbReference type="PANTHER" id="PTHR48017">
    <property type="entry name" value="OS05G0424000 PROTEIN-RELATED"/>
    <property type="match status" value="1"/>
</dbReference>
<keyword evidence="11" id="KW-1185">Reference proteome</keyword>
<organism evidence="10 11">
    <name type="scientific">Camellia sinensis var. sinensis</name>
    <name type="common">China tea</name>
    <dbReference type="NCBI Taxonomy" id="542762"/>
    <lineage>
        <taxon>Eukaryota</taxon>
        <taxon>Viridiplantae</taxon>
        <taxon>Streptophyta</taxon>
        <taxon>Embryophyta</taxon>
        <taxon>Tracheophyta</taxon>
        <taxon>Spermatophyta</taxon>
        <taxon>Magnoliopsida</taxon>
        <taxon>eudicotyledons</taxon>
        <taxon>Gunneridae</taxon>
        <taxon>Pentapetalae</taxon>
        <taxon>asterids</taxon>
        <taxon>Ericales</taxon>
        <taxon>Theaceae</taxon>
        <taxon>Camellia</taxon>
    </lineage>
</organism>
<feature type="transmembrane region" description="Helical" evidence="8">
    <location>
        <begin position="440"/>
        <end position="463"/>
    </location>
</feature>
<feature type="domain" description="Amino acid transporter transmembrane" evidence="9">
    <location>
        <begin position="44"/>
        <end position="463"/>
    </location>
</feature>
<feature type="transmembrane region" description="Helical" evidence="8">
    <location>
        <begin position="47"/>
        <end position="70"/>
    </location>
</feature>